<evidence type="ECO:0000313" key="3">
    <source>
        <dbReference type="EMBL" id="MDQ0474649.1"/>
    </source>
</evidence>
<evidence type="ECO:0000313" key="4">
    <source>
        <dbReference type="Proteomes" id="UP001242480"/>
    </source>
</evidence>
<dbReference type="Pfam" id="PF00563">
    <property type="entry name" value="EAL"/>
    <property type="match status" value="1"/>
</dbReference>
<name>A0ABU0JK56_9HYPH</name>
<reference evidence="3 4" key="1">
    <citation type="submission" date="2023-07" db="EMBL/GenBank/DDBJ databases">
        <title>Genomic Encyclopedia of Type Strains, Phase IV (KMG-IV): sequencing the most valuable type-strain genomes for metagenomic binning, comparative biology and taxonomic classification.</title>
        <authorList>
            <person name="Goeker M."/>
        </authorList>
    </citation>
    <scope>NUCLEOTIDE SEQUENCE [LARGE SCALE GENOMIC DNA]</scope>
    <source>
        <strain evidence="3 4">DSM 19619</strain>
    </source>
</reference>
<dbReference type="CDD" id="cd01948">
    <property type="entry name" value="EAL"/>
    <property type="match status" value="1"/>
</dbReference>
<dbReference type="InterPro" id="IPR029016">
    <property type="entry name" value="GAF-like_dom_sf"/>
</dbReference>
<dbReference type="InterPro" id="IPR043128">
    <property type="entry name" value="Rev_trsase/Diguanyl_cyclase"/>
</dbReference>
<proteinExistence type="predicted"/>
<dbReference type="Pfam" id="PF13185">
    <property type="entry name" value="GAF_2"/>
    <property type="match status" value="1"/>
</dbReference>
<comment type="caution">
    <text evidence="3">The sequence shown here is derived from an EMBL/GenBank/DDBJ whole genome shotgun (WGS) entry which is preliminary data.</text>
</comment>
<feature type="domain" description="EAL" evidence="1">
    <location>
        <begin position="339"/>
        <end position="594"/>
    </location>
</feature>
<dbReference type="PROSITE" id="PS50887">
    <property type="entry name" value="GGDEF"/>
    <property type="match status" value="1"/>
</dbReference>
<protein>
    <submittedName>
        <fullName evidence="3">Diguanylate cyclase (GGDEF)-like protein</fullName>
    </submittedName>
</protein>
<evidence type="ECO:0000259" key="1">
    <source>
        <dbReference type="PROSITE" id="PS50883"/>
    </source>
</evidence>
<dbReference type="Proteomes" id="UP001242480">
    <property type="component" value="Unassembled WGS sequence"/>
</dbReference>
<dbReference type="Gene3D" id="3.30.450.40">
    <property type="match status" value="1"/>
</dbReference>
<dbReference type="Gene3D" id="3.20.20.450">
    <property type="entry name" value="EAL domain"/>
    <property type="match status" value="1"/>
</dbReference>
<dbReference type="InterPro" id="IPR050706">
    <property type="entry name" value="Cyclic-di-GMP_PDE-like"/>
</dbReference>
<dbReference type="RefSeq" id="WP_307284593.1">
    <property type="nucleotide sequence ID" value="NZ_JAUSVX010000024.1"/>
</dbReference>
<dbReference type="EMBL" id="JAUSVX010000024">
    <property type="protein sequence ID" value="MDQ0474649.1"/>
    <property type="molecule type" value="Genomic_DNA"/>
</dbReference>
<keyword evidence="4" id="KW-1185">Reference proteome</keyword>
<dbReference type="SMART" id="SM00052">
    <property type="entry name" value="EAL"/>
    <property type="match status" value="1"/>
</dbReference>
<dbReference type="PANTHER" id="PTHR33121:SF70">
    <property type="entry name" value="SIGNALING PROTEIN YKOW"/>
    <property type="match status" value="1"/>
</dbReference>
<dbReference type="PROSITE" id="PS50883">
    <property type="entry name" value="EAL"/>
    <property type="match status" value="1"/>
</dbReference>
<sequence>MLQLQNLILEMIAKGEPLQATTDRLCLEIEQRLPGVVSSILAIDREGFIHPLSGPSLPRGFSAVIEGVAIGPQVGSCGSAAFLRAPVAVTDIGSDPRWQAFNALPWAAGLRACWSCPICDGQARVIATFAFYYREHRGPTPVELEAVQTCTHLCTIALERHGRVLERERRAYVDALTELPNRASFDLTLARLPTAEYGCWALLLLDIDDFKVVNDTFGHQIGDVLLETVARRIAEAVAPHTAFRLGGDEFAIVVEGEDVAQQVGRIAADALAALAAPVEGEDHVLMPSASIGVAVHQPGDRDAEAVQRNADFALYHAKATDRGGVVLHAPRLGSAMMHRAGAVRDLAEALAEGRIDAYYQPVVRLDSREIVGVEALCRLITETGQLVPAAAFQDAMADARIASKLTRRMMEIVAADVRHWLDMGLPFQQAFVNVASPDVHGGLLGRQIAECFGAAKVPLHHVVIEVTETVYMRQGDLAVPRVIRELRADGLLVALDDFGTGFASLTHLLTVPVDMIKIDKSFIAQLGPAGPSSVIVEGLVGIARKLGTRVVAEGVETDGQLALLRNFGCALGQGYLFSEPVDRHAATRLFERRVLPLRGRPVPPGHGPRVAAGAGLPA</sequence>
<dbReference type="SUPFAM" id="SSF55781">
    <property type="entry name" value="GAF domain-like"/>
    <property type="match status" value="1"/>
</dbReference>
<dbReference type="Gene3D" id="3.30.70.270">
    <property type="match status" value="1"/>
</dbReference>
<dbReference type="SUPFAM" id="SSF141868">
    <property type="entry name" value="EAL domain-like"/>
    <property type="match status" value="1"/>
</dbReference>
<dbReference type="CDD" id="cd01949">
    <property type="entry name" value="GGDEF"/>
    <property type="match status" value="1"/>
</dbReference>
<dbReference type="NCBIfam" id="TIGR00254">
    <property type="entry name" value="GGDEF"/>
    <property type="match status" value="1"/>
</dbReference>
<dbReference type="InterPro" id="IPR035919">
    <property type="entry name" value="EAL_sf"/>
</dbReference>
<dbReference type="InterPro" id="IPR001633">
    <property type="entry name" value="EAL_dom"/>
</dbReference>
<dbReference type="InterPro" id="IPR029787">
    <property type="entry name" value="Nucleotide_cyclase"/>
</dbReference>
<dbReference type="Pfam" id="PF00990">
    <property type="entry name" value="GGDEF"/>
    <property type="match status" value="1"/>
</dbReference>
<dbReference type="InterPro" id="IPR000160">
    <property type="entry name" value="GGDEF_dom"/>
</dbReference>
<dbReference type="SUPFAM" id="SSF55073">
    <property type="entry name" value="Nucleotide cyclase"/>
    <property type="match status" value="1"/>
</dbReference>
<dbReference type="PANTHER" id="PTHR33121">
    <property type="entry name" value="CYCLIC DI-GMP PHOSPHODIESTERASE PDEF"/>
    <property type="match status" value="1"/>
</dbReference>
<organism evidence="3 4">
    <name type="scientific">Labrys wisconsinensis</name>
    <dbReference type="NCBI Taxonomy" id="425677"/>
    <lineage>
        <taxon>Bacteria</taxon>
        <taxon>Pseudomonadati</taxon>
        <taxon>Pseudomonadota</taxon>
        <taxon>Alphaproteobacteria</taxon>
        <taxon>Hyphomicrobiales</taxon>
        <taxon>Xanthobacteraceae</taxon>
        <taxon>Labrys</taxon>
    </lineage>
</organism>
<accession>A0ABU0JK56</accession>
<feature type="domain" description="GGDEF" evidence="2">
    <location>
        <begin position="198"/>
        <end position="330"/>
    </location>
</feature>
<gene>
    <name evidence="3" type="ORF">QO011_007690</name>
</gene>
<dbReference type="InterPro" id="IPR003018">
    <property type="entry name" value="GAF"/>
</dbReference>
<dbReference type="SMART" id="SM00267">
    <property type="entry name" value="GGDEF"/>
    <property type="match status" value="1"/>
</dbReference>
<evidence type="ECO:0000259" key="2">
    <source>
        <dbReference type="PROSITE" id="PS50887"/>
    </source>
</evidence>